<feature type="transmembrane region" description="Helical" evidence="8">
    <location>
        <begin position="115"/>
        <end position="136"/>
    </location>
</feature>
<protein>
    <submittedName>
        <fullName evidence="10">2-aminoethylphosphonate transport system permease protein PhnU</fullName>
    </submittedName>
</protein>
<keyword evidence="4" id="KW-0997">Cell inner membrane</keyword>
<feature type="transmembrane region" description="Helical" evidence="8">
    <location>
        <begin position="317"/>
        <end position="340"/>
    </location>
</feature>
<evidence type="ECO:0000259" key="9">
    <source>
        <dbReference type="PROSITE" id="PS50928"/>
    </source>
</evidence>
<dbReference type="PANTHER" id="PTHR43357">
    <property type="entry name" value="INNER MEMBRANE ABC TRANSPORTER PERMEASE PROTEIN YDCV"/>
    <property type="match status" value="1"/>
</dbReference>
<evidence type="ECO:0000256" key="2">
    <source>
        <dbReference type="ARBA" id="ARBA00022448"/>
    </source>
</evidence>
<dbReference type="STRING" id="302167.GCA_900166595_04000"/>
<dbReference type="PROSITE" id="PS50928">
    <property type="entry name" value="ABC_TM1"/>
    <property type="match status" value="2"/>
</dbReference>
<feature type="transmembrane region" description="Helical" evidence="8">
    <location>
        <begin position="209"/>
        <end position="230"/>
    </location>
</feature>
<dbReference type="CDD" id="cd06261">
    <property type="entry name" value="TM_PBP2"/>
    <property type="match status" value="2"/>
</dbReference>
<dbReference type="InterPro" id="IPR000515">
    <property type="entry name" value="MetI-like"/>
</dbReference>
<organism evidence="10 11">
    <name type="scientific">Virgibacillus dokdonensis</name>
    <dbReference type="NCBI Taxonomy" id="302167"/>
    <lineage>
        <taxon>Bacteria</taxon>
        <taxon>Bacillati</taxon>
        <taxon>Bacillota</taxon>
        <taxon>Bacilli</taxon>
        <taxon>Bacillales</taxon>
        <taxon>Bacillaceae</taxon>
        <taxon>Virgibacillus</taxon>
    </lineage>
</organism>
<accession>A0A2K9IXM6</accession>
<dbReference type="Gene3D" id="1.10.3720.10">
    <property type="entry name" value="MetI-like"/>
    <property type="match status" value="2"/>
</dbReference>
<dbReference type="SUPFAM" id="SSF161098">
    <property type="entry name" value="MetI-like"/>
    <property type="match status" value="2"/>
</dbReference>
<dbReference type="AlphaFoldDB" id="A0A2K9IXM6"/>
<keyword evidence="7 8" id="KW-0472">Membrane</keyword>
<dbReference type="Proteomes" id="UP000234237">
    <property type="component" value="Chromosome"/>
</dbReference>
<feature type="domain" description="ABC transmembrane type-1" evidence="9">
    <location>
        <begin position="77"/>
        <end position="285"/>
    </location>
</feature>
<dbReference type="GO" id="GO:0055085">
    <property type="term" value="P:transmembrane transport"/>
    <property type="evidence" value="ECO:0007669"/>
    <property type="project" value="InterPro"/>
</dbReference>
<sequence>MRRLLGKSQTNNRGTQHQASPTNLFQLSTKTIGLIVVVIFFIVPIVRLIWKSFSSDQGITLQFYKDILREPRTWEVLQNTMIIVVLSTAIAFILGTAFAWIVAYTNIRWKKLVQLFVFLPFIIPSYITSLAWVQFFGPGGLMERMLTYVSLPAISWDLYSMSGIIFVMAISHFPLVYLFSVHVFRKIPREMELAAQISGSSRWKAFRKIILPMALPGIVGGSFIAFLGSLDNFGIPAFLGTPADIPVLSTYIYQQVIGFGTSAFQRAAVLSMILGVVAVVGLFFQWLVLRKSKQVETSSVDHSPRYDLGKKRPIVEIVIWLFFAVTSIFPLISMGLLSFLRAYGLDFAWENFSWKNYAYILTSNSTLEAIINSIQLAGVTAVVGIVVGTAFAYKRVRNSGATTKIMETAITIPYALPGMVLALAMIFAWMEPLPGWNPGIYGSALILYIAYMTRFLILQIRSSVTAFQQVNIEVEEAARISGTNGFGKWKKVLIPLITPGVLGGALLVFLNALAELTVSSILYSSTSETIGVSILSFQQSGYSLYATAFSTIIVGLIIMGYLLLFAVQYSWNRKVDKRK</sequence>
<keyword evidence="2 8" id="KW-0813">Transport</keyword>
<dbReference type="InterPro" id="IPR035906">
    <property type="entry name" value="MetI-like_sf"/>
</dbReference>
<proteinExistence type="inferred from homology"/>
<keyword evidence="3" id="KW-1003">Cell membrane</keyword>
<keyword evidence="6 8" id="KW-1133">Transmembrane helix</keyword>
<keyword evidence="5 8" id="KW-0812">Transmembrane</keyword>
<evidence type="ECO:0000256" key="4">
    <source>
        <dbReference type="ARBA" id="ARBA00022519"/>
    </source>
</evidence>
<dbReference type="PANTHER" id="PTHR43357:SF3">
    <property type="entry name" value="FE(3+)-TRANSPORT SYSTEM PERMEASE PROTEIN FBPB 2"/>
    <property type="match status" value="1"/>
</dbReference>
<reference evidence="11" key="1">
    <citation type="submission" date="2016-11" db="EMBL/GenBank/DDBJ databases">
        <title>Complete genome sequence of Virgibacillus pantothenticus 21D, a halophilic bacterium isolated from the deep hypersaline anoxic basin Discovery in the Mediterranean Sea.</title>
        <authorList>
            <person name="Zeaiter Z."/>
            <person name="Booth J.M."/>
            <person name="Prosdocimi E.M."/>
            <person name="Mapelli F."/>
            <person name="Fusi M."/>
            <person name="Daffonchio D."/>
            <person name="Borin S."/>
            <person name="Crotti E."/>
        </authorList>
    </citation>
    <scope>NUCLEOTIDE SEQUENCE [LARGE SCALE GENOMIC DNA]</scope>
    <source>
        <strain evidence="11">21D</strain>
    </source>
</reference>
<comment type="subcellular location">
    <subcellularLocation>
        <location evidence="1">Cell inner membrane</location>
        <topology evidence="1">Multi-pass membrane protein</topology>
    </subcellularLocation>
    <subcellularLocation>
        <location evidence="8">Cell membrane</location>
        <topology evidence="8">Multi-pass membrane protein</topology>
    </subcellularLocation>
</comment>
<evidence type="ECO:0000313" key="10">
    <source>
        <dbReference type="EMBL" id="AUJ24205.1"/>
    </source>
</evidence>
<feature type="transmembrane region" description="Helical" evidence="8">
    <location>
        <begin position="492"/>
        <end position="514"/>
    </location>
</feature>
<gene>
    <name evidence="10" type="primary">phnU</name>
    <name evidence="10" type="ORF">A21D_01093</name>
</gene>
<feature type="transmembrane region" description="Helical" evidence="8">
    <location>
        <begin position="405"/>
        <end position="428"/>
    </location>
</feature>
<dbReference type="RefSeq" id="WP_237342805.1">
    <property type="nucleotide sequence ID" value="NZ_CP018622.1"/>
</dbReference>
<dbReference type="Pfam" id="PF00528">
    <property type="entry name" value="BPD_transp_1"/>
    <property type="match status" value="2"/>
</dbReference>
<evidence type="ECO:0000256" key="6">
    <source>
        <dbReference type="ARBA" id="ARBA00022989"/>
    </source>
</evidence>
<dbReference type="EMBL" id="CP018622">
    <property type="protein sequence ID" value="AUJ24205.1"/>
    <property type="molecule type" value="Genomic_DNA"/>
</dbReference>
<feature type="transmembrane region" description="Helical" evidence="8">
    <location>
        <begin position="81"/>
        <end position="103"/>
    </location>
</feature>
<evidence type="ECO:0000256" key="8">
    <source>
        <dbReference type="RuleBase" id="RU363032"/>
    </source>
</evidence>
<feature type="transmembrane region" description="Helical" evidence="8">
    <location>
        <begin position="542"/>
        <end position="569"/>
    </location>
</feature>
<evidence type="ECO:0000313" key="11">
    <source>
        <dbReference type="Proteomes" id="UP000234237"/>
    </source>
</evidence>
<evidence type="ECO:0000256" key="7">
    <source>
        <dbReference type="ARBA" id="ARBA00023136"/>
    </source>
</evidence>
<feature type="transmembrane region" description="Helical" evidence="8">
    <location>
        <begin position="268"/>
        <end position="289"/>
    </location>
</feature>
<feature type="transmembrane region" description="Helical" evidence="8">
    <location>
        <begin position="32"/>
        <end position="50"/>
    </location>
</feature>
<comment type="similarity">
    <text evidence="8">Belongs to the binding-protein-dependent transport system permease family.</text>
</comment>
<evidence type="ECO:0000256" key="3">
    <source>
        <dbReference type="ARBA" id="ARBA00022475"/>
    </source>
</evidence>
<name>A0A2K9IXM6_9BACI</name>
<feature type="transmembrane region" description="Helical" evidence="8">
    <location>
        <begin position="369"/>
        <end position="393"/>
    </location>
</feature>
<feature type="transmembrane region" description="Helical" evidence="8">
    <location>
        <begin position="156"/>
        <end position="179"/>
    </location>
</feature>
<evidence type="ECO:0000256" key="5">
    <source>
        <dbReference type="ARBA" id="ARBA00022692"/>
    </source>
</evidence>
<dbReference type="GO" id="GO:0005886">
    <property type="term" value="C:plasma membrane"/>
    <property type="evidence" value="ECO:0007669"/>
    <property type="project" value="UniProtKB-SubCell"/>
</dbReference>
<dbReference type="KEGG" id="vpn:A21D_01093"/>
<feature type="domain" description="ABC transmembrane type-1" evidence="9">
    <location>
        <begin position="370"/>
        <end position="564"/>
    </location>
</feature>
<evidence type="ECO:0000256" key="1">
    <source>
        <dbReference type="ARBA" id="ARBA00004429"/>
    </source>
</evidence>
<feature type="transmembrane region" description="Helical" evidence="8">
    <location>
        <begin position="440"/>
        <end position="457"/>
    </location>
</feature>